<proteinExistence type="predicted"/>
<evidence type="ECO:0000313" key="4">
    <source>
        <dbReference type="Proteomes" id="UP000176445"/>
    </source>
</evidence>
<sequence>MPDEIKVRVERAIAEKVFPGCVVGTIRANSSREIRPFGAFTYEPNSQKVEENTIYDLASITKSIPTASLALRLVAEGKLRLSDRVAEYLPELKNDHGATVEDLLAYRVKGPRLSILKDKTVDGILEHVFEAGFDGLPGASYYTNFPALILGLVIERATKVSLERLAQEYFFLPLNMSHTTCFPSRDLADKKDEIAPTEIDEWRGEVRGFPHDESAYIFAKSERAVGHAGLFSTAPDILNFLEALLCGALPAVFSGAQKGWGWQKAEPWFMGSHFGRGAFGKTGFTGTSVAIDPERGVAFVILSNRTYPKRPPDATSMHSAINTFRADIADIVLR</sequence>
<dbReference type="Pfam" id="PF00144">
    <property type="entry name" value="Beta-lactamase"/>
    <property type="match status" value="1"/>
</dbReference>
<accession>A0A1F6CML3</accession>
<keyword evidence="1" id="KW-0378">Hydrolase</keyword>
<dbReference type="PANTHER" id="PTHR43283">
    <property type="entry name" value="BETA-LACTAMASE-RELATED"/>
    <property type="match status" value="1"/>
</dbReference>
<dbReference type="Gene3D" id="3.40.710.10">
    <property type="entry name" value="DD-peptidase/beta-lactamase superfamily"/>
    <property type="match status" value="1"/>
</dbReference>
<dbReference type="EMBL" id="MFKW01000052">
    <property type="protein sequence ID" value="OGG50338.1"/>
    <property type="molecule type" value="Genomic_DNA"/>
</dbReference>
<dbReference type="InterPro" id="IPR050789">
    <property type="entry name" value="Diverse_Enzym_Activities"/>
</dbReference>
<dbReference type="Proteomes" id="UP000176445">
    <property type="component" value="Unassembled WGS sequence"/>
</dbReference>
<dbReference type="InterPro" id="IPR001466">
    <property type="entry name" value="Beta-lactam-related"/>
</dbReference>
<evidence type="ECO:0000256" key="1">
    <source>
        <dbReference type="ARBA" id="ARBA00022801"/>
    </source>
</evidence>
<name>A0A1F6CML3_9BACT</name>
<evidence type="ECO:0000259" key="2">
    <source>
        <dbReference type="Pfam" id="PF00144"/>
    </source>
</evidence>
<feature type="domain" description="Beta-lactamase-related" evidence="2">
    <location>
        <begin position="13"/>
        <end position="316"/>
    </location>
</feature>
<dbReference type="GO" id="GO:0016787">
    <property type="term" value="F:hydrolase activity"/>
    <property type="evidence" value="ECO:0007669"/>
    <property type="project" value="UniProtKB-KW"/>
</dbReference>
<gene>
    <name evidence="3" type="ORF">A2704_05325</name>
</gene>
<dbReference type="InterPro" id="IPR012338">
    <property type="entry name" value="Beta-lactam/transpept-like"/>
</dbReference>
<organism evidence="3 4">
    <name type="scientific">Candidatus Kaiserbacteria bacterium RIFCSPHIGHO2_01_FULL_54_36b</name>
    <dbReference type="NCBI Taxonomy" id="1798483"/>
    <lineage>
        <taxon>Bacteria</taxon>
        <taxon>Candidatus Kaiseribacteriota</taxon>
    </lineage>
</organism>
<dbReference type="PANTHER" id="PTHR43283:SF11">
    <property type="entry name" value="BETA-LACTAMASE-RELATED DOMAIN-CONTAINING PROTEIN"/>
    <property type="match status" value="1"/>
</dbReference>
<dbReference type="SUPFAM" id="SSF56601">
    <property type="entry name" value="beta-lactamase/transpeptidase-like"/>
    <property type="match status" value="1"/>
</dbReference>
<comment type="caution">
    <text evidence="3">The sequence shown here is derived from an EMBL/GenBank/DDBJ whole genome shotgun (WGS) entry which is preliminary data.</text>
</comment>
<evidence type="ECO:0000313" key="3">
    <source>
        <dbReference type="EMBL" id="OGG50338.1"/>
    </source>
</evidence>
<protein>
    <recommendedName>
        <fullName evidence="2">Beta-lactamase-related domain-containing protein</fullName>
    </recommendedName>
</protein>
<dbReference type="AlphaFoldDB" id="A0A1F6CML3"/>
<reference evidence="3 4" key="1">
    <citation type="journal article" date="2016" name="Nat. Commun.">
        <title>Thousands of microbial genomes shed light on interconnected biogeochemical processes in an aquifer system.</title>
        <authorList>
            <person name="Anantharaman K."/>
            <person name="Brown C.T."/>
            <person name="Hug L.A."/>
            <person name="Sharon I."/>
            <person name="Castelle C.J."/>
            <person name="Probst A.J."/>
            <person name="Thomas B.C."/>
            <person name="Singh A."/>
            <person name="Wilkins M.J."/>
            <person name="Karaoz U."/>
            <person name="Brodie E.L."/>
            <person name="Williams K.H."/>
            <person name="Hubbard S.S."/>
            <person name="Banfield J.F."/>
        </authorList>
    </citation>
    <scope>NUCLEOTIDE SEQUENCE [LARGE SCALE GENOMIC DNA]</scope>
</reference>